<comment type="similarity">
    <text evidence="1">Belongs to the bacterial solute-binding protein ModA family.</text>
</comment>
<keyword evidence="3 4" id="KW-0732">Signal</keyword>
<name>A0ABP3ECC3_9ACTN</name>
<dbReference type="PIRSF" id="PIRSF004846">
    <property type="entry name" value="ModA"/>
    <property type="match status" value="1"/>
</dbReference>
<sequence length="262" mass="26221">MRRPALLTAAVAAAAVLLAGCGDSSSDTAGGSSSASASADDLKGTVTVFAAASLTESFTTLGRQFEQAHPGVTVKFNFAASSALAESIGQGAPADVFASASTKTMDGVDAAVDAKDFAQNTMEIAVPPDNPGKVAALADLAKPGLKIALCQEQVPCGATAKKVLDKAEITVTPKTLGADVKSVLTTVSLGEVDAGIVYRTDVRAAGDKVKGIEIPADRNASTAYPIATLKDAPNADGATAFVDYVLSADGTKVLEAAGFTAP</sequence>
<proteinExistence type="inferred from homology"/>
<evidence type="ECO:0000256" key="1">
    <source>
        <dbReference type="ARBA" id="ARBA00009175"/>
    </source>
</evidence>
<evidence type="ECO:0000256" key="3">
    <source>
        <dbReference type="ARBA" id="ARBA00022729"/>
    </source>
</evidence>
<dbReference type="InterPro" id="IPR050682">
    <property type="entry name" value="ModA/WtpA"/>
</dbReference>
<dbReference type="InterPro" id="IPR005950">
    <property type="entry name" value="ModA"/>
</dbReference>
<comment type="caution">
    <text evidence="5">The sequence shown here is derived from an EMBL/GenBank/DDBJ whole genome shotgun (WGS) entry which is preliminary data.</text>
</comment>
<protein>
    <submittedName>
        <fullName evidence="5">Molybdate ABC transporter substrate-binding protein</fullName>
    </submittedName>
</protein>
<evidence type="ECO:0000256" key="2">
    <source>
        <dbReference type="ARBA" id="ARBA00022723"/>
    </source>
</evidence>
<evidence type="ECO:0000313" key="6">
    <source>
        <dbReference type="Proteomes" id="UP001500967"/>
    </source>
</evidence>
<dbReference type="NCBIfam" id="TIGR01256">
    <property type="entry name" value="modA"/>
    <property type="match status" value="1"/>
</dbReference>
<dbReference type="Pfam" id="PF13531">
    <property type="entry name" value="SBP_bac_11"/>
    <property type="match status" value="1"/>
</dbReference>
<dbReference type="RefSeq" id="WP_344651094.1">
    <property type="nucleotide sequence ID" value="NZ_BAAAGX010000018.1"/>
</dbReference>
<accession>A0ABP3ECC3</accession>
<reference evidence="6" key="1">
    <citation type="journal article" date="2019" name="Int. J. Syst. Evol. Microbiol.">
        <title>The Global Catalogue of Microorganisms (GCM) 10K type strain sequencing project: providing services to taxonomists for standard genome sequencing and annotation.</title>
        <authorList>
            <consortium name="The Broad Institute Genomics Platform"/>
            <consortium name="The Broad Institute Genome Sequencing Center for Infectious Disease"/>
            <person name="Wu L."/>
            <person name="Ma J."/>
        </authorList>
    </citation>
    <scope>NUCLEOTIDE SEQUENCE [LARGE SCALE GENOMIC DNA]</scope>
    <source>
        <strain evidence="6">JCM 10425</strain>
    </source>
</reference>
<keyword evidence="2" id="KW-0479">Metal-binding</keyword>
<keyword evidence="6" id="KW-1185">Reference proteome</keyword>
<feature type="chain" id="PRO_5047397141" evidence="4">
    <location>
        <begin position="20"/>
        <end position="262"/>
    </location>
</feature>
<evidence type="ECO:0000256" key="4">
    <source>
        <dbReference type="SAM" id="SignalP"/>
    </source>
</evidence>
<dbReference type="Gene3D" id="3.40.190.10">
    <property type="entry name" value="Periplasmic binding protein-like II"/>
    <property type="match status" value="2"/>
</dbReference>
<dbReference type="PANTHER" id="PTHR30632:SF0">
    <property type="entry name" value="SULFATE-BINDING PROTEIN"/>
    <property type="match status" value="1"/>
</dbReference>
<dbReference type="PROSITE" id="PS51257">
    <property type="entry name" value="PROKAR_LIPOPROTEIN"/>
    <property type="match status" value="1"/>
</dbReference>
<dbReference type="EMBL" id="BAAAGX010000018">
    <property type="protein sequence ID" value="GAA0256635.1"/>
    <property type="molecule type" value="Genomic_DNA"/>
</dbReference>
<evidence type="ECO:0000313" key="5">
    <source>
        <dbReference type="EMBL" id="GAA0256635.1"/>
    </source>
</evidence>
<dbReference type="CDD" id="cd13538">
    <property type="entry name" value="PBP2_ModA_like_1"/>
    <property type="match status" value="1"/>
</dbReference>
<organism evidence="5 6">
    <name type="scientific">Cryptosporangium japonicum</name>
    <dbReference type="NCBI Taxonomy" id="80872"/>
    <lineage>
        <taxon>Bacteria</taxon>
        <taxon>Bacillati</taxon>
        <taxon>Actinomycetota</taxon>
        <taxon>Actinomycetes</taxon>
        <taxon>Cryptosporangiales</taxon>
        <taxon>Cryptosporangiaceae</taxon>
        <taxon>Cryptosporangium</taxon>
    </lineage>
</organism>
<dbReference type="Proteomes" id="UP001500967">
    <property type="component" value="Unassembled WGS sequence"/>
</dbReference>
<dbReference type="SUPFAM" id="SSF53850">
    <property type="entry name" value="Periplasmic binding protein-like II"/>
    <property type="match status" value="1"/>
</dbReference>
<dbReference type="PANTHER" id="PTHR30632">
    <property type="entry name" value="MOLYBDATE-BINDING PERIPLASMIC PROTEIN"/>
    <property type="match status" value="1"/>
</dbReference>
<gene>
    <name evidence="5" type="primary">modA</name>
    <name evidence="5" type="ORF">GCM10009539_47400</name>
</gene>
<feature type="signal peptide" evidence="4">
    <location>
        <begin position="1"/>
        <end position="19"/>
    </location>
</feature>